<dbReference type="NCBIfam" id="TIGR03293">
    <property type="entry name" value="PhnG_redo"/>
    <property type="match status" value="1"/>
</dbReference>
<name>A0A3S2VP31_9PROT</name>
<dbReference type="RefSeq" id="WP_127767476.1">
    <property type="nucleotide sequence ID" value="NZ_SADE01000003.1"/>
</dbReference>
<keyword evidence="2" id="KW-0456">Lyase</keyword>
<gene>
    <name evidence="2" type="primary">phnG</name>
    <name evidence="2" type="ORF">EOI86_20255</name>
</gene>
<reference evidence="3" key="1">
    <citation type="submission" date="2019-01" db="EMBL/GenBank/DDBJ databases">
        <title>Gri0909 isolated from a small marine red alga.</title>
        <authorList>
            <person name="Kim J."/>
            <person name="Jeong S.E."/>
            <person name="Jeon C.O."/>
        </authorList>
    </citation>
    <scope>NUCLEOTIDE SEQUENCE [LARGE SCALE GENOMIC DNA]</scope>
    <source>
        <strain evidence="3">Gri0909</strain>
    </source>
</reference>
<dbReference type="GO" id="GO:0019634">
    <property type="term" value="P:organic phosphonate metabolic process"/>
    <property type="evidence" value="ECO:0007669"/>
    <property type="project" value="InterPro"/>
</dbReference>
<sequence>MTVETQPAAPAKTDGGPDASNPASAAQRERQAWMSILAKAESKDLADRIGRLQNLPAYSVIRPAECGSVMVRGRAGGMGAAFNLGEMSVTRCVIQLTGTAEAAVIGHAYVAGRDKQHAESAALMDALLQTEQWHAAVKEMVITPLANVAADARRERSGKVAATKVNFFTMVRGEN</sequence>
<dbReference type="GO" id="GO:0015716">
    <property type="term" value="P:organic phosphonate transport"/>
    <property type="evidence" value="ECO:0007669"/>
    <property type="project" value="InterPro"/>
</dbReference>
<keyword evidence="3" id="KW-1185">Reference proteome</keyword>
<feature type="region of interest" description="Disordered" evidence="1">
    <location>
        <begin position="1"/>
        <end position="27"/>
    </location>
</feature>
<dbReference type="GO" id="GO:0016829">
    <property type="term" value="F:lyase activity"/>
    <property type="evidence" value="ECO:0007669"/>
    <property type="project" value="UniProtKB-KW"/>
</dbReference>
<evidence type="ECO:0000313" key="2">
    <source>
        <dbReference type="EMBL" id="RVU35155.1"/>
    </source>
</evidence>
<evidence type="ECO:0000313" key="3">
    <source>
        <dbReference type="Proteomes" id="UP000287447"/>
    </source>
</evidence>
<proteinExistence type="predicted"/>
<dbReference type="Pfam" id="PF06754">
    <property type="entry name" value="PhnG"/>
    <property type="match status" value="1"/>
</dbReference>
<dbReference type="AlphaFoldDB" id="A0A3S2VP31"/>
<dbReference type="Proteomes" id="UP000287447">
    <property type="component" value="Unassembled WGS sequence"/>
</dbReference>
<protein>
    <submittedName>
        <fullName evidence="2">Phosphonate C-P lyase system protein PhnG</fullName>
    </submittedName>
</protein>
<dbReference type="OrthoDB" id="530475at2"/>
<accession>A0A3S2VP31</accession>
<dbReference type="InterPro" id="IPR009609">
    <property type="entry name" value="Phosphonate_metab_PhnG"/>
</dbReference>
<evidence type="ECO:0000256" key="1">
    <source>
        <dbReference type="SAM" id="MobiDB-lite"/>
    </source>
</evidence>
<dbReference type="EMBL" id="SADE01000003">
    <property type="protein sequence ID" value="RVU35155.1"/>
    <property type="molecule type" value="Genomic_DNA"/>
</dbReference>
<organism evidence="2 3">
    <name type="scientific">Hwanghaeella grinnelliae</name>
    <dbReference type="NCBI Taxonomy" id="2500179"/>
    <lineage>
        <taxon>Bacteria</taxon>
        <taxon>Pseudomonadati</taxon>
        <taxon>Pseudomonadota</taxon>
        <taxon>Alphaproteobacteria</taxon>
        <taxon>Rhodospirillales</taxon>
        <taxon>Rhodospirillaceae</taxon>
        <taxon>Hwanghaeella</taxon>
    </lineage>
</organism>
<comment type="caution">
    <text evidence="2">The sequence shown here is derived from an EMBL/GenBank/DDBJ whole genome shotgun (WGS) entry which is preliminary data.</text>
</comment>